<dbReference type="eggNOG" id="KOG1520">
    <property type="taxonomic scope" value="Eukaryota"/>
</dbReference>
<keyword evidence="7" id="KW-1185">Reference proteome</keyword>
<evidence type="ECO:0000256" key="1">
    <source>
        <dbReference type="ARBA" id="ARBA00009191"/>
    </source>
</evidence>
<reference evidence="7" key="1">
    <citation type="journal article" date="2010" name="Genome Biol.">
        <title>Genome sequence of the necrotrophic plant pathogen Pythium ultimum reveals original pathogenicity mechanisms and effector repertoire.</title>
        <authorList>
            <person name="Levesque C.A."/>
            <person name="Brouwer H."/>
            <person name="Cano L."/>
            <person name="Hamilton J.P."/>
            <person name="Holt C."/>
            <person name="Huitema E."/>
            <person name="Raffaele S."/>
            <person name="Robideau G.P."/>
            <person name="Thines M."/>
            <person name="Win J."/>
            <person name="Zerillo M.M."/>
            <person name="Beakes G.W."/>
            <person name="Boore J.L."/>
            <person name="Busam D."/>
            <person name="Dumas B."/>
            <person name="Ferriera S."/>
            <person name="Fuerstenberg S.I."/>
            <person name="Gachon C.M."/>
            <person name="Gaulin E."/>
            <person name="Govers F."/>
            <person name="Grenville-Briggs L."/>
            <person name="Horner N."/>
            <person name="Hostetler J."/>
            <person name="Jiang R.H."/>
            <person name="Johnson J."/>
            <person name="Krajaejun T."/>
            <person name="Lin H."/>
            <person name="Meijer H.J."/>
            <person name="Moore B."/>
            <person name="Morris P."/>
            <person name="Phuntmart V."/>
            <person name="Puiu D."/>
            <person name="Shetty J."/>
            <person name="Stajich J.E."/>
            <person name="Tripathy S."/>
            <person name="Wawra S."/>
            <person name="van West P."/>
            <person name="Whitty B.R."/>
            <person name="Coutinho P.M."/>
            <person name="Henrissat B."/>
            <person name="Martin F."/>
            <person name="Thomas P.D."/>
            <person name="Tyler B.M."/>
            <person name="De Vries R.P."/>
            <person name="Kamoun S."/>
            <person name="Yandell M."/>
            <person name="Tisserat N."/>
            <person name="Buell C.R."/>
        </authorList>
    </citation>
    <scope>NUCLEOTIDE SEQUENCE</scope>
    <source>
        <strain evidence="7">DAOM:BR144</strain>
    </source>
</reference>
<evidence type="ECO:0000259" key="5">
    <source>
        <dbReference type="Pfam" id="PF03088"/>
    </source>
</evidence>
<accession>K3WZV8</accession>
<dbReference type="Gene3D" id="2.120.10.30">
    <property type="entry name" value="TolB, C-terminal domain"/>
    <property type="match status" value="1"/>
</dbReference>
<dbReference type="InterPro" id="IPR018119">
    <property type="entry name" value="Strictosidine_synth_cons-reg"/>
</dbReference>
<evidence type="ECO:0000313" key="6">
    <source>
        <dbReference type="EnsemblProtists" id="PYU1_T010507"/>
    </source>
</evidence>
<feature type="domain" description="Strictosidine synthase conserved region" evidence="5">
    <location>
        <begin position="204"/>
        <end position="287"/>
    </location>
</feature>
<evidence type="ECO:0000313" key="7">
    <source>
        <dbReference type="Proteomes" id="UP000019132"/>
    </source>
</evidence>
<dbReference type="AlphaFoldDB" id="K3WZV8"/>
<keyword evidence="4" id="KW-0732">Signal</keyword>
<evidence type="ECO:0000256" key="2">
    <source>
        <dbReference type="ARBA" id="ARBA00022553"/>
    </source>
</evidence>
<dbReference type="GO" id="GO:0012505">
    <property type="term" value="C:endomembrane system"/>
    <property type="evidence" value="ECO:0007669"/>
    <property type="project" value="TreeGrafter"/>
</dbReference>
<dbReference type="PANTHER" id="PTHR10426:SF88">
    <property type="entry name" value="ADIPOCYTE PLASMA MEMBRANE-ASSOCIATED PROTEIN HEMOMUCIN-RELATED"/>
    <property type="match status" value="1"/>
</dbReference>
<feature type="signal peptide" evidence="4">
    <location>
        <begin position="1"/>
        <end position="25"/>
    </location>
</feature>
<evidence type="ECO:0000256" key="3">
    <source>
        <dbReference type="ARBA" id="ARBA00023180"/>
    </source>
</evidence>
<keyword evidence="3" id="KW-0325">Glycoprotein</keyword>
<dbReference type="EMBL" id="GL376596">
    <property type="status" value="NOT_ANNOTATED_CDS"/>
    <property type="molecule type" value="Genomic_DNA"/>
</dbReference>
<dbReference type="InParanoid" id="K3WZV8"/>
<dbReference type="Pfam" id="PF03088">
    <property type="entry name" value="Str_synth"/>
    <property type="match status" value="1"/>
</dbReference>
<dbReference type="PANTHER" id="PTHR10426">
    <property type="entry name" value="STRICTOSIDINE SYNTHASE-RELATED"/>
    <property type="match status" value="1"/>
</dbReference>
<evidence type="ECO:0000256" key="4">
    <source>
        <dbReference type="SAM" id="SignalP"/>
    </source>
</evidence>
<dbReference type="SUPFAM" id="SSF63829">
    <property type="entry name" value="Calcium-dependent phosphotriesterase"/>
    <property type="match status" value="1"/>
</dbReference>
<organism evidence="6 7">
    <name type="scientific">Globisporangium ultimum (strain ATCC 200006 / CBS 805.95 / DAOM BR144)</name>
    <name type="common">Pythium ultimum</name>
    <dbReference type="NCBI Taxonomy" id="431595"/>
    <lineage>
        <taxon>Eukaryota</taxon>
        <taxon>Sar</taxon>
        <taxon>Stramenopiles</taxon>
        <taxon>Oomycota</taxon>
        <taxon>Peronosporomycetes</taxon>
        <taxon>Pythiales</taxon>
        <taxon>Pythiaceae</taxon>
        <taxon>Globisporangium</taxon>
    </lineage>
</organism>
<keyword evidence="2" id="KW-0597">Phosphoprotein</keyword>
<dbReference type="HOGENOM" id="CLU_050326_0_0_1"/>
<dbReference type="Proteomes" id="UP000019132">
    <property type="component" value="Unassembled WGS sequence"/>
</dbReference>
<proteinExistence type="inferred from homology"/>
<comment type="similarity">
    <text evidence="1">Belongs to the strictosidine synthase family.</text>
</comment>
<dbReference type="OMA" id="FQRRKFM"/>
<reference evidence="7" key="2">
    <citation type="submission" date="2010-04" db="EMBL/GenBank/DDBJ databases">
        <authorList>
            <person name="Buell R."/>
            <person name="Hamilton J."/>
            <person name="Hostetler J."/>
        </authorList>
    </citation>
    <scope>NUCLEOTIDE SEQUENCE [LARGE SCALE GENOMIC DNA]</scope>
    <source>
        <strain evidence="7">DAOM:BR144</strain>
    </source>
</reference>
<feature type="chain" id="PRO_5003872649" description="Strictosidine synthase conserved region domain-containing protein" evidence="4">
    <location>
        <begin position="26"/>
        <end position="415"/>
    </location>
</feature>
<dbReference type="EnsemblProtists" id="PYU1_T010507">
    <property type="protein sequence ID" value="PYU1_T010507"/>
    <property type="gene ID" value="PYU1_G010485"/>
</dbReference>
<reference evidence="6" key="3">
    <citation type="submission" date="2015-02" db="UniProtKB">
        <authorList>
            <consortium name="EnsemblProtists"/>
        </authorList>
    </citation>
    <scope>IDENTIFICATION</scope>
    <source>
        <strain evidence="6">DAOM BR144</strain>
    </source>
</reference>
<dbReference type="VEuPathDB" id="FungiDB:PYU1_G010485"/>
<dbReference type="InterPro" id="IPR011042">
    <property type="entry name" value="6-blade_b-propeller_TolB-like"/>
</dbReference>
<protein>
    <recommendedName>
        <fullName evidence="5">Strictosidine synthase conserved region domain-containing protein</fullName>
    </recommendedName>
</protein>
<name>K3WZV8_GLOUD</name>
<sequence>MVALRDFVSPSVLLVAFFTALLSSALDQYPAPIEPEPVDLQYALNTVQQQTRFEQRTDLPVTTAFADAQVLFQNAAVGAQGMAIAADGRSFVGLADGRIAFFQEDDMVLRNFSRTGQALNVCGLEEFKDNIEVQVKCGRPVGLVFAQTKFLRKFVERIPSAKLFPGEQVLLVADAYRGVYLFEATGKKTLLFNSVNKEKVHSLNDIAVSARGDIFVTDSSRRFRNNAFALDFLERTSTGQVIHFNPRTAFANVIVSELAFPNGVALVDNDSALLIALSAQNKIVKYTFTTKTIADFAFVPGSPSGLSISSAGKNKDVLFVGMLTRSNPAQDSVMNALKVRKLLSLLPEFVTLKYLSLRSAFTTVDLKSGDVLQVYEEMLGRAPWISAVHKLGDYYYLTSWHRDSLVRVPATAIHL</sequence>
<dbReference type="STRING" id="431595.K3WZV8"/>
<dbReference type="GO" id="GO:0016787">
    <property type="term" value="F:hydrolase activity"/>
    <property type="evidence" value="ECO:0007669"/>
    <property type="project" value="TreeGrafter"/>
</dbReference>